<evidence type="ECO:0000259" key="2">
    <source>
        <dbReference type="Pfam" id="PF19259"/>
    </source>
</evidence>
<name>A0A3N0Z1V8_ANAGA</name>
<evidence type="ECO:0000256" key="1">
    <source>
        <dbReference type="SAM" id="MobiDB-lite"/>
    </source>
</evidence>
<evidence type="ECO:0000313" key="3">
    <source>
        <dbReference type="EMBL" id="ROL52271.1"/>
    </source>
</evidence>
<dbReference type="GO" id="GO:0006508">
    <property type="term" value="P:proteolysis"/>
    <property type="evidence" value="ECO:0007669"/>
    <property type="project" value="InterPro"/>
</dbReference>
<dbReference type="InterPro" id="IPR045358">
    <property type="entry name" value="Ty3_capsid"/>
</dbReference>
<accession>A0A3N0Z1V8</accession>
<dbReference type="PANTHER" id="PTHR15503">
    <property type="entry name" value="LDOC1 RELATED"/>
    <property type="match status" value="1"/>
</dbReference>
<dbReference type="PANTHER" id="PTHR15503:SF22">
    <property type="entry name" value="TRANSPOSON TY3-I GAG POLYPROTEIN"/>
    <property type="match status" value="1"/>
</dbReference>
<evidence type="ECO:0000313" key="4">
    <source>
        <dbReference type="Proteomes" id="UP000281406"/>
    </source>
</evidence>
<dbReference type="EMBL" id="RJVU01017041">
    <property type="protein sequence ID" value="ROL52271.1"/>
    <property type="molecule type" value="Genomic_DNA"/>
</dbReference>
<dbReference type="GO" id="GO:0004190">
    <property type="term" value="F:aspartic-type endopeptidase activity"/>
    <property type="evidence" value="ECO:0007669"/>
    <property type="project" value="InterPro"/>
</dbReference>
<dbReference type="PROSITE" id="PS00141">
    <property type="entry name" value="ASP_PROTEASE"/>
    <property type="match status" value="1"/>
</dbReference>
<dbReference type="Proteomes" id="UP000281406">
    <property type="component" value="Unassembled WGS sequence"/>
</dbReference>
<gene>
    <name evidence="3" type="ORF">DPX16_3423</name>
</gene>
<sequence>MAKPVPYSRSEEDCSGFLLQCALVLEMQPHLYPNDTSKVAFIISQLQGKALQWADSIWSQNSPVTQSYSSFLTHFQEVFGKPASDSSIGEKLYNLKQGSMSVNEYALQFRMLAASSGWNEQALITTYRQGLDPRVQLHLAAYEDSISLECFIQLSIRFASRMQSCIEENQGQPLFNTFLRRSEPVSPPEPASEPMQLENSRLTPAERQRRLTLNLCLYCGSPGHVISAWPIRPPRPIVSAIIPSLNKMKPLTTVVNLTAADVSIPVVALLDSGSADNLISGALCRQLKLKTSPSSTTYQIHSKTGRPLS</sequence>
<reference evidence="3 4" key="1">
    <citation type="submission" date="2018-10" db="EMBL/GenBank/DDBJ databases">
        <title>Genome assembly for a Yunnan-Guizhou Plateau 3E fish, Anabarilius grahami (Regan), and its evolutionary and genetic applications.</title>
        <authorList>
            <person name="Jiang W."/>
        </authorList>
    </citation>
    <scope>NUCLEOTIDE SEQUENCE [LARGE SCALE GENOMIC DNA]</scope>
    <source>
        <strain evidence="3">AG-KIZ</strain>
        <tissue evidence="3">Muscle</tissue>
    </source>
</reference>
<dbReference type="Pfam" id="PF19259">
    <property type="entry name" value="Ty3_capsid"/>
    <property type="match status" value="1"/>
</dbReference>
<dbReference type="InterPro" id="IPR001969">
    <property type="entry name" value="Aspartic_peptidase_AS"/>
</dbReference>
<dbReference type="AlphaFoldDB" id="A0A3N0Z1V8"/>
<comment type="caution">
    <text evidence="3">The sequence shown here is derived from an EMBL/GenBank/DDBJ whole genome shotgun (WGS) entry which is preliminary data.</text>
</comment>
<feature type="region of interest" description="Disordered" evidence="1">
    <location>
        <begin position="182"/>
        <end position="201"/>
    </location>
</feature>
<keyword evidence="4" id="KW-1185">Reference proteome</keyword>
<proteinExistence type="predicted"/>
<feature type="domain" description="Ty3 transposon capsid-like protein" evidence="2">
    <location>
        <begin position="23"/>
        <end position="157"/>
    </location>
</feature>
<protein>
    <submittedName>
        <fullName evidence="3">Retrotransposon-derived protein PEG10</fullName>
    </submittedName>
</protein>
<dbReference type="InterPro" id="IPR032567">
    <property type="entry name" value="RTL1-rel"/>
</dbReference>
<dbReference type="OrthoDB" id="9827795at2759"/>
<organism evidence="3 4">
    <name type="scientific">Anabarilius grahami</name>
    <name type="common">Kanglang fish</name>
    <name type="synonym">Barilius grahami</name>
    <dbReference type="NCBI Taxonomy" id="495550"/>
    <lineage>
        <taxon>Eukaryota</taxon>
        <taxon>Metazoa</taxon>
        <taxon>Chordata</taxon>
        <taxon>Craniata</taxon>
        <taxon>Vertebrata</taxon>
        <taxon>Euteleostomi</taxon>
        <taxon>Actinopterygii</taxon>
        <taxon>Neopterygii</taxon>
        <taxon>Teleostei</taxon>
        <taxon>Ostariophysi</taxon>
        <taxon>Cypriniformes</taxon>
        <taxon>Xenocyprididae</taxon>
        <taxon>Xenocypridinae</taxon>
        <taxon>Xenocypridinae incertae sedis</taxon>
        <taxon>Anabarilius</taxon>
    </lineage>
</organism>